<dbReference type="Gene3D" id="3.40.50.720">
    <property type="entry name" value="NAD(P)-binding Rossmann-like Domain"/>
    <property type="match status" value="1"/>
</dbReference>
<dbReference type="InterPro" id="IPR036291">
    <property type="entry name" value="NAD(P)-bd_dom_sf"/>
</dbReference>
<sequence>MASALITGGAGFIGSRLAAALVARGDRVTVLDNLHPQVHGPDPKLPDWPESVVFRKGDVCDPAAVSEAVRAADPDVVYHLAAETGTGQSYDEPTRYCAVNVLGCTHLVEALRALAPRARRVVLASSRSVYGEGAARGADGRVVSAPPRSTGDLAAGRFGLADEAGQALEPCPTDEALPARPASVYASTKLMQEYVLKQCAEGSDLGVFVLRFQNVYGPGQSLYNAYTGVLSVFSKMILDGKILEIYEDGDIARDFVFVDDVVAALAAAGAAATVPDGPINIGTGSEAKIVDVARILLKAMGRSPDDLRISGKFRPGDVRYAVGDVAKARETLGWEPRVTLAEGLSALAEWAKVERAAGRI</sequence>
<dbReference type="InterPro" id="IPR016040">
    <property type="entry name" value="NAD(P)-bd_dom"/>
</dbReference>
<dbReference type="Proteomes" id="UP000825701">
    <property type="component" value="Chromosome"/>
</dbReference>
<evidence type="ECO:0000256" key="2">
    <source>
        <dbReference type="ARBA" id="ARBA00007637"/>
    </source>
</evidence>
<feature type="domain" description="NAD-dependent epimerase/dehydratase" evidence="3">
    <location>
        <begin position="4"/>
        <end position="136"/>
    </location>
</feature>
<evidence type="ECO:0000313" key="6">
    <source>
        <dbReference type="Proteomes" id="UP000825701"/>
    </source>
</evidence>
<dbReference type="EC" id="4.2.1.47" evidence="5"/>
<accession>A0A9E6R8D0</accession>
<proteinExistence type="inferred from homology"/>
<dbReference type="AlphaFoldDB" id="A0A9E6R8D0"/>
<keyword evidence="6" id="KW-1185">Reference proteome</keyword>
<dbReference type="SUPFAM" id="SSF51735">
    <property type="entry name" value="NAD(P)-binding Rossmann-fold domains"/>
    <property type="match status" value="1"/>
</dbReference>
<gene>
    <name evidence="5" type="ORF">K6K41_15810</name>
</gene>
<comment type="pathway">
    <text evidence="1">Bacterial outer membrane biogenesis; LPS O-antigen biosynthesis.</text>
</comment>
<evidence type="ECO:0000259" key="4">
    <source>
        <dbReference type="Pfam" id="PF16363"/>
    </source>
</evidence>
<evidence type="ECO:0000259" key="3">
    <source>
        <dbReference type="Pfam" id="PF01370"/>
    </source>
</evidence>
<keyword evidence="5" id="KW-0456">Lyase</keyword>
<protein>
    <submittedName>
        <fullName evidence="5">GDP-mannose 4,6-dehydratase</fullName>
        <ecNumber evidence="5">4.2.1.47</ecNumber>
    </submittedName>
</protein>
<dbReference type="PRINTS" id="PR01713">
    <property type="entry name" value="NUCEPIMERASE"/>
</dbReference>
<dbReference type="Pfam" id="PF01370">
    <property type="entry name" value="Epimerase"/>
    <property type="match status" value="1"/>
</dbReference>
<comment type="similarity">
    <text evidence="2">Belongs to the NAD(P)-dependent epimerase/dehydratase family.</text>
</comment>
<evidence type="ECO:0000256" key="1">
    <source>
        <dbReference type="ARBA" id="ARBA00005125"/>
    </source>
</evidence>
<organism evidence="5 6">
    <name type="scientific">Chenggangzhangella methanolivorans</name>
    <dbReference type="NCBI Taxonomy" id="1437009"/>
    <lineage>
        <taxon>Bacteria</taxon>
        <taxon>Pseudomonadati</taxon>
        <taxon>Pseudomonadota</taxon>
        <taxon>Alphaproteobacteria</taxon>
        <taxon>Hyphomicrobiales</taxon>
        <taxon>Methylopilaceae</taxon>
        <taxon>Chenggangzhangella</taxon>
    </lineage>
</organism>
<feature type="domain" description="NAD(P)-binding" evidence="4">
    <location>
        <begin position="170"/>
        <end position="345"/>
    </location>
</feature>
<dbReference type="PANTHER" id="PTHR43000">
    <property type="entry name" value="DTDP-D-GLUCOSE 4,6-DEHYDRATASE-RELATED"/>
    <property type="match status" value="1"/>
</dbReference>
<dbReference type="InterPro" id="IPR001509">
    <property type="entry name" value="Epimerase_deHydtase"/>
</dbReference>
<dbReference type="GO" id="GO:0008446">
    <property type="term" value="F:GDP-mannose 4,6-dehydratase activity"/>
    <property type="evidence" value="ECO:0007669"/>
    <property type="project" value="UniProtKB-EC"/>
</dbReference>
<reference evidence="5" key="1">
    <citation type="submission" date="2021-08" db="EMBL/GenBank/DDBJ databases">
        <authorList>
            <person name="Zhang H."/>
            <person name="Xu M."/>
            <person name="Yu Z."/>
            <person name="Yang L."/>
            <person name="Cai Y."/>
        </authorList>
    </citation>
    <scope>NUCLEOTIDE SEQUENCE</scope>
    <source>
        <strain evidence="5">CHL1</strain>
    </source>
</reference>
<dbReference type="Pfam" id="PF16363">
    <property type="entry name" value="GDP_Man_Dehyd"/>
    <property type="match status" value="1"/>
</dbReference>
<dbReference type="EMBL" id="CP081869">
    <property type="protein sequence ID" value="QZN98512.1"/>
    <property type="molecule type" value="Genomic_DNA"/>
</dbReference>
<name>A0A9E6R8D0_9HYPH</name>
<dbReference type="RefSeq" id="WP_261401442.1">
    <property type="nucleotide sequence ID" value="NZ_CP081869.1"/>
</dbReference>
<evidence type="ECO:0000313" key="5">
    <source>
        <dbReference type="EMBL" id="QZN98512.1"/>
    </source>
</evidence>
<dbReference type="KEGG" id="cmet:K6K41_15810"/>